<evidence type="ECO:0000256" key="8">
    <source>
        <dbReference type="ARBA" id="ARBA00051542"/>
    </source>
</evidence>
<keyword evidence="6 9" id="KW-0694">RNA-binding</keyword>
<comment type="subcellular location">
    <subcellularLocation>
        <location evidence="9">Cytoplasm</location>
    </subcellularLocation>
</comment>
<dbReference type="EMBL" id="WMBQ01000002">
    <property type="protein sequence ID" value="MTD95733.1"/>
    <property type="molecule type" value="Genomic_DNA"/>
</dbReference>
<dbReference type="GO" id="GO:0005524">
    <property type="term" value="F:ATP binding"/>
    <property type="evidence" value="ECO:0007669"/>
    <property type="project" value="UniProtKB-KW"/>
</dbReference>
<feature type="domain" description="tRNA-specific 2-thiouridylase MnmA-like C-terminal" evidence="11">
    <location>
        <begin position="298"/>
        <end position="381"/>
    </location>
</feature>
<keyword evidence="14" id="KW-1185">Reference proteome</keyword>
<dbReference type="CDD" id="cd01998">
    <property type="entry name" value="MnmA_TRMU-like"/>
    <property type="match status" value="1"/>
</dbReference>
<feature type="binding site" evidence="9">
    <location>
        <position position="54"/>
    </location>
    <ligand>
        <name>ATP</name>
        <dbReference type="ChEBI" id="CHEBI:30616"/>
    </ligand>
</feature>
<dbReference type="InterPro" id="IPR046884">
    <property type="entry name" value="MnmA-like_central"/>
</dbReference>
<dbReference type="Gene3D" id="3.40.50.620">
    <property type="entry name" value="HUPs"/>
    <property type="match status" value="1"/>
</dbReference>
<dbReference type="GO" id="GO:0000049">
    <property type="term" value="F:tRNA binding"/>
    <property type="evidence" value="ECO:0007669"/>
    <property type="project" value="UniProtKB-KW"/>
</dbReference>
<feature type="site" description="Interaction with tRNA" evidence="9">
    <location>
        <position position="147"/>
    </location>
</feature>
<dbReference type="Gene3D" id="2.40.30.10">
    <property type="entry name" value="Translation factors"/>
    <property type="match status" value="1"/>
</dbReference>
<evidence type="ECO:0000256" key="7">
    <source>
        <dbReference type="ARBA" id="ARBA00023157"/>
    </source>
</evidence>
<evidence type="ECO:0000259" key="12">
    <source>
        <dbReference type="Pfam" id="PF20259"/>
    </source>
</evidence>
<evidence type="ECO:0000256" key="6">
    <source>
        <dbReference type="ARBA" id="ARBA00022884"/>
    </source>
</evidence>
<sequence>MLENEPPGASSASASNPASEGRRRVVVAMSGGVDSSVVAALMHQAGHDVIGITLQLYDHGAASGRKGSCCAGQDIHDARRVADALGIPHYVLNYESRFSAAVIDSFAASYVAGETPIPCVTCNQQIKFRDLLDTAKELGADVLATGHYIQRREGPGGPQLSRAVDADRDQSYFLFATTPEQLRYLWFPLGGMPKAQVRALARDFALPVAEKADSQDICFVPTGRYTGIIERLKPDALKPGDIVHVDGRHLGRHEGIVNYTIGQRKGLRIPGPEPLYVVRLDAARNEVVVGPRDCLRTQGLLLRNTNWLGDEPLVSAAGDGLRIFARVRSSQAPQAATLFAEADGTTSVVLEDGEDGVAVGQACVFYASDDLDARLLGGGFIARTIAKQAGAAPATELSRADLNS</sequence>
<comment type="caution">
    <text evidence="13">The sequence shown here is derived from an EMBL/GenBank/DDBJ whole genome shotgun (WGS) entry which is preliminary data.</text>
</comment>
<feature type="active site" description="Cysteine persulfide intermediate" evidence="9">
    <location>
        <position position="218"/>
    </location>
</feature>
<keyword evidence="9" id="KW-0963">Cytoplasm</keyword>
<gene>
    <name evidence="9 13" type="primary">mnmA</name>
    <name evidence="13" type="ORF">GIW81_15445</name>
</gene>
<comment type="caution">
    <text evidence="9">Lacks conserved residue(s) required for the propagation of feature annotation.</text>
</comment>
<dbReference type="InterPro" id="IPR004506">
    <property type="entry name" value="MnmA-like"/>
</dbReference>
<dbReference type="Pfam" id="PF03054">
    <property type="entry name" value="tRNA_Me_trans"/>
    <property type="match status" value="1"/>
</dbReference>
<dbReference type="GO" id="GO:0002143">
    <property type="term" value="P:tRNA wobble position uridine thiolation"/>
    <property type="evidence" value="ECO:0007669"/>
    <property type="project" value="TreeGrafter"/>
</dbReference>
<dbReference type="Gene3D" id="2.30.30.280">
    <property type="entry name" value="Adenine nucleotide alpha hydrolases-like domains"/>
    <property type="match status" value="1"/>
</dbReference>
<evidence type="ECO:0000256" key="4">
    <source>
        <dbReference type="ARBA" id="ARBA00022741"/>
    </source>
</evidence>
<dbReference type="InterPro" id="IPR023382">
    <property type="entry name" value="MnmA-like_central_sf"/>
</dbReference>
<evidence type="ECO:0000313" key="13">
    <source>
        <dbReference type="EMBL" id="MTD95733.1"/>
    </source>
</evidence>
<evidence type="ECO:0000259" key="11">
    <source>
        <dbReference type="Pfam" id="PF20258"/>
    </source>
</evidence>
<evidence type="ECO:0000313" key="14">
    <source>
        <dbReference type="Proteomes" id="UP000440694"/>
    </source>
</evidence>
<dbReference type="EC" id="2.8.1.13" evidence="9"/>
<comment type="catalytic activity">
    <reaction evidence="8 9">
        <text>S-sulfanyl-L-cysteinyl-[protein] + uridine(34) in tRNA + AH2 + ATP = 2-thiouridine(34) in tRNA + L-cysteinyl-[protein] + A + AMP + diphosphate + H(+)</text>
        <dbReference type="Rhea" id="RHEA:47032"/>
        <dbReference type="Rhea" id="RHEA-COMP:10131"/>
        <dbReference type="Rhea" id="RHEA-COMP:11726"/>
        <dbReference type="Rhea" id="RHEA-COMP:11727"/>
        <dbReference type="Rhea" id="RHEA-COMP:11728"/>
        <dbReference type="ChEBI" id="CHEBI:13193"/>
        <dbReference type="ChEBI" id="CHEBI:15378"/>
        <dbReference type="ChEBI" id="CHEBI:17499"/>
        <dbReference type="ChEBI" id="CHEBI:29950"/>
        <dbReference type="ChEBI" id="CHEBI:30616"/>
        <dbReference type="ChEBI" id="CHEBI:33019"/>
        <dbReference type="ChEBI" id="CHEBI:61963"/>
        <dbReference type="ChEBI" id="CHEBI:65315"/>
        <dbReference type="ChEBI" id="CHEBI:87170"/>
        <dbReference type="ChEBI" id="CHEBI:456215"/>
        <dbReference type="EC" id="2.8.1.13"/>
    </reaction>
</comment>
<feature type="site" description="Interaction with tRNA" evidence="9">
    <location>
        <position position="361"/>
    </location>
</feature>
<feature type="region of interest" description="Interaction with tRNA" evidence="9">
    <location>
        <begin position="168"/>
        <end position="170"/>
    </location>
</feature>
<feature type="active site" description="Nucleophile" evidence="9">
    <location>
        <position position="122"/>
    </location>
</feature>
<feature type="binding site" evidence="9">
    <location>
        <begin position="28"/>
        <end position="35"/>
    </location>
    <ligand>
        <name>ATP</name>
        <dbReference type="ChEBI" id="CHEBI:30616"/>
    </ligand>
</feature>
<keyword evidence="3 9" id="KW-0819">tRNA processing</keyword>
<evidence type="ECO:0000256" key="5">
    <source>
        <dbReference type="ARBA" id="ARBA00022840"/>
    </source>
</evidence>
<dbReference type="Pfam" id="PF20258">
    <property type="entry name" value="tRNA_Me_trans_C"/>
    <property type="match status" value="1"/>
</dbReference>
<dbReference type="SUPFAM" id="SSF52402">
    <property type="entry name" value="Adenine nucleotide alpha hydrolases-like"/>
    <property type="match status" value="1"/>
</dbReference>
<keyword evidence="4 9" id="KW-0547">Nucleotide-binding</keyword>
<proteinExistence type="inferred from homology"/>
<dbReference type="AlphaFoldDB" id="A0A6I3KMQ4"/>
<keyword evidence="7" id="KW-1015">Disulfide bond</keyword>
<evidence type="ECO:0000256" key="10">
    <source>
        <dbReference type="SAM" id="MobiDB-lite"/>
    </source>
</evidence>
<evidence type="ECO:0000256" key="3">
    <source>
        <dbReference type="ARBA" id="ARBA00022694"/>
    </source>
</evidence>
<feature type="binding site" evidence="9">
    <location>
        <position position="146"/>
    </location>
    <ligand>
        <name>ATP</name>
        <dbReference type="ChEBI" id="CHEBI:30616"/>
    </ligand>
</feature>
<dbReference type="NCBIfam" id="NF001138">
    <property type="entry name" value="PRK00143.1"/>
    <property type="match status" value="1"/>
</dbReference>
<dbReference type="NCBIfam" id="TIGR00420">
    <property type="entry name" value="trmU"/>
    <property type="match status" value="1"/>
</dbReference>
<evidence type="ECO:0000256" key="2">
    <source>
        <dbReference type="ARBA" id="ARBA00022679"/>
    </source>
</evidence>
<dbReference type="HAMAP" id="MF_00144">
    <property type="entry name" value="tRNA_thiouridyl_MnmA"/>
    <property type="match status" value="1"/>
</dbReference>
<accession>A0A6I3KMQ4</accession>
<dbReference type="PANTHER" id="PTHR11933">
    <property type="entry name" value="TRNA 5-METHYLAMINOMETHYL-2-THIOURIDYLATE -METHYLTRANSFERASE"/>
    <property type="match status" value="1"/>
</dbReference>
<protein>
    <recommendedName>
        <fullName evidence="9">tRNA-specific 2-thiouridylase MnmA</fullName>
        <ecNumber evidence="9">2.8.1.13</ecNumber>
    </recommendedName>
</protein>
<feature type="compositionally biased region" description="Low complexity" evidence="10">
    <location>
        <begin position="1"/>
        <end position="19"/>
    </location>
</feature>
<dbReference type="FunFam" id="3.40.50.620:FF:000115">
    <property type="entry name" value="tRNA-specific 2-thiouridylase MnmA"/>
    <property type="match status" value="1"/>
</dbReference>
<dbReference type="PANTHER" id="PTHR11933:SF5">
    <property type="entry name" value="MITOCHONDRIAL TRNA-SPECIFIC 2-THIOURIDYLASE 1"/>
    <property type="match status" value="1"/>
</dbReference>
<keyword evidence="5 9" id="KW-0067">ATP-binding</keyword>
<dbReference type="FunFam" id="2.30.30.280:FF:000001">
    <property type="entry name" value="tRNA-specific 2-thiouridylase MnmA"/>
    <property type="match status" value="1"/>
</dbReference>
<dbReference type="GO" id="GO:0103016">
    <property type="term" value="F:tRNA-uridine 2-sulfurtransferase activity"/>
    <property type="evidence" value="ECO:0007669"/>
    <property type="project" value="UniProtKB-EC"/>
</dbReference>
<dbReference type="RefSeq" id="WP_324615063.1">
    <property type="nucleotide sequence ID" value="NZ_WMBQ01000002.1"/>
</dbReference>
<feature type="region of interest" description="Disordered" evidence="10">
    <location>
        <begin position="1"/>
        <end position="21"/>
    </location>
</feature>
<comment type="similarity">
    <text evidence="9">Belongs to the MnmA/TRMU family.</text>
</comment>
<evidence type="ECO:0000256" key="9">
    <source>
        <dbReference type="HAMAP-Rule" id="MF_00144"/>
    </source>
</evidence>
<reference evidence="13 14" key="1">
    <citation type="submission" date="2019-11" db="EMBL/GenBank/DDBJ databases">
        <title>Identification of a novel strain.</title>
        <authorList>
            <person name="Xu Q."/>
            <person name="Wang G."/>
        </authorList>
    </citation>
    <scope>NUCLEOTIDE SEQUENCE [LARGE SCALE GENOMIC DNA]</scope>
    <source>
        <strain evidence="14">xq</strain>
    </source>
</reference>
<dbReference type="Pfam" id="PF20259">
    <property type="entry name" value="tRNA_Me_trans_M"/>
    <property type="match status" value="1"/>
</dbReference>
<dbReference type="InterPro" id="IPR014729">
    <property type="entry name" value="Rossmann-like_a/b/a_fold"/>
</dbReference>
<comment type="function">
    <text evidence="9">Catalyzes the 2-thiolation of uridine at the wobble position (U34) of tRNA, leading to the formation of s(2)U34.</text>
</comment>
<dbReference type="InterPro" id="IPR046885">
    <property type="entry name" value="MnmA-like_C"/>
</dbReference>
<organism evidence="13 14">
    <name type="scientific">Hyphomicrobium album</name>
    <dbReference type="NCBI Taxonomy" id="2665159"/>
    <lineage>
        <taxon>Bacteria</taxon>
        <taxon>Pseudomonadati</taxon>
        <taxon>Pseudomonadota</taxon>
        <taxon>Alphaproteobacteria</taxon>
        <taxon>Hyphomicrobiales</taxon>
        <taxon>Hyphomicrobiaceae</taxon>
        <taxon>Hyphomicrobium</taxon>
    </lineage>
</organism>
<feature type="domain" description="tRNA-specific 2-thiouridylase MnmA-like central" evidence="12">
    <location>
        <begin position="238"/>
        <end position="290"/>
    </location>
</feature>
<dbReference type="Proteomes" id="UP000440694">
    <property type="component" value="Unassembled WGS sequence"/>
</dbReference>
<keyword evidence="2 9" id="KW-0808">Transferase</keyword>
<name>A0A6I3KMQ4_9HYPH</name>
<evidence type="ECO:0000256" key="1">
    <source>
        <dbReference type="ARBA" id="ARBA00022555"/>
    </source>
</evidence>
<dbReference type="GO" id="GO:0005737">
    <property type="term" value="C:cytoplasm"/>
    <property type="evidence" value="ECO:0007669"/>
    <property type="project" value="UniProtKB-SubCell"/>
</dbReference>
<keyword evidence="1 9" id="KW-0820">tRNA-binding</keyword>